<evidence type="ECO:0000313" key="2">
    <source>
        <dbReference type="Proteomes" id="UP000744676"/>
    </source>
</evidence>
<gene>
    <name evidence="1" type="ORF">D0Z00_003825</name>
</gene>
<dbReference type="Proteomes" id="UP000744676">
    <property type="component" value="Unassembled WGS sequence"/>
</dbReference>
<accession>A0ACB6V086</accession>
<evidence type="ECO:0000313" key="1">
    <source>
        <dbReference type="EMBL" id="KAF5093860.1"/>
    </source>
</evidence>
<reference evidence="1 2" key="1">
    <citation type="journal article" date="2020" name="Front. Microbiol.">
        <title>Phenotypic and Genetic Characterization of the Cheese Ripening Yeast Geotrichum candidum.</title>
        <authorList>
            <person name="Perkins V."/>
            <person name="Vignola S."/>
            <person name="Lessard M.H."/>
            <person name="Plante P.L."/>
            <person name="Corbeil J."/>
            <person name="Dugat-Bony E."/>
            <person name="Frenette M."/>
            <person name="Labrie S."/>
        </authorList>
    </citation>
    <scope>NUCLEOTIDE SEQUENCE [LARGE SCALE GENOMIC DNA]</scope>
    <source>
        <strain evidence="1 2">LMA-1147</strain>
    </source>
</reference>
<protein>
    <submittedName>
        <fullName evidence="1">Uncharacterized protein</fullName>
    </submittedName>
</protein>
<keyword evidence="2" id="KW-1185">Reference proteome</keyword>
<dbReference type="EMBL" id="QVQA01000200">
    <property type="protein sequence ID" value="KAF5093860.1"/>
    <property type="molecule type" value="Genomic_DNA"/>
</dbReference>
<proteinExistence type="predicted"/>
<comment type="caution">
    <text evidence="1">The sequence shown here is derived from an EMBL/GenBank/DDBJ whole genome shotgun (WGS) entry which is preliminary data.</text>
</comment>
<organism evidence="1 2">
    <name type="scientific">Geotrichum galactomycetum</name>
    <dbReference type="NCBI Taxonomy" id="27317"/>
    <lineage>
        <taxon>Eukaryota</taxon>
        <taxon>Fungi</taxon>
        <taxon>Dikarya</taxon>
        <taxon>Ascomycota</taxon>
        <taxon>Saccharomycotina</taxon>
        <taxon>Dipodascomycetes</taxon>
        <taxon>Dipodascales</taxon>
        <taxon>Dipodascaceae</taxon>
        <taxon>Geotrichum</taxon>
    </lineage>
</organism>
<sequence>MSSHTLTIDTSNYIIESPVKGAPLTLADKTAQARFELGVCMAIYGWDDLQTAVTAQWGGPESSEKRDWLVGSVVDMFAEASYLEAEDIEDRLLGVMEDEFGTSIEDDSALPVAAQVIGIYKECAEGNFETVDALYQAYQQREEQKKAGLITTKKVTVEGDDESDCSSDDDNDNDEDVPALKEDVEMEEAEPQGPVIDDDGFELVQKKGKGRRR</sequence>
<name>A0ACB6V086_9ASCO</name>